<evidence type="ECO:0000313" key="3">
    <source>
        <dbReference type="EMBL" id="BDZ46075.1"/>
    </source>
</evidence>
<dbReference type="InterPro" id="IPR053715">
    <property type="entry name" value="GH4_Enzyme_sf"/>
</dbReference>
<dbReference type="InterPro" id="IPR001088">
    <property type="entry name" value="Glyco_hydro_4"/>
</dbReference>
<dbReference type="EMBL" id="AP027731">
    <property type="protein sequence ID" value="BDZ46075.1"/>
    <property type="molecule type" value="Genomic_DNA"/>
</dbReference>
<dbReference type="PANTHER" id="PTHR32092">
    <property type="entry name" value="6-PHOSPHO-BETA-GLUCOSIDASE-RELATED"/>
    <property type="match status" value="1"/>
</dbReference>
<evidence type="ECO:0008006" key="5">
    <source>
        <dbReference type="Google" id="ProtNLM"/>
    </source>
</evidence>
<feature type="region of interest" description="Disordered" evidence="2">
    <location>
        <begin position="179"/>
        <end position="255"/>
    </location>
</feature>
<gene>
    <name evidence="3" type="ORF">GCM10025866_19840</name>
</gene>
<evidence type="ECO:0000256" key="1">
    <source>
        <dbReference type="ARBA" id="ARBA00023027"/>
    </source>
</evidence>
<dbReference type="InterPro" id="IPR036291">
    <property type="entry name" value="NAD(P)-bd_dom_sf"/>
</dbReference>
<evidence type="ECO:0000313" key="4">
    <source>
        <dbReference type="Proteomes" id="UP001321498"/>
    </source>
</evidence>
<dbReference type="Gene3D" id="3.90.1820.10">
    <property type="entry name" value="AglA-like glucosidase"/>
    <property type="match status" value="1"/>
</dbReference>
<dbReference type="SUPFAM" id="SSF51735">
    <property type="entry name" value="NAD(P)-binding Rossmann-fold domains"/>
    <property type="match status" value="1"/>
</dbReference>
<name>A0ABM8GCV3_9MICO</name>
<proteinExistence type="predicted"/>
<accession>A0ABM8GCV3</accession>
<keyword evidence="1" id="KW-0520">NAD</keyword>
<dbReference type="PRINTS" id="PR00732">
    <property type="entry name" value="GLHYDRLASE4"/>
</dbReference>
<dbReference type="PANTHER" id="PTHR32092:SF5">
    <property type="entry name" value="6-PHOSPHO-BETA-GLUCOSIDASE"/>
    <property type="match status" value="1"/>
</dbReference>
<evidence type="ECO:0000256" key="2">
    <source>
        <dbReference type="SAM" id="MobiDB-lite"/>
    </source>
</evidence>
<feature type="compositionally biased region" description="Low complexity" evidence="2">
    <location>
        <begin position="191"/>
        <end position="255"/>
    </location>
</feature>
<protein>
    <recommendedName>
        <fullName evidence="5">6-phospho-beta-glucosidase</fullName>
    </recommendedName>
</protein>
<dbReference type="Pfam" id="PF02056">
    <property type="entry name" value="Glyco_hydro_4"/>
    <property type="match status" value="1"/>
</dbReference>
<sequence>MKIAVIGGGSTYTPELVSGLWRQRDRLPVDELWLMDPDLPRLEVVGGMARRMLAKQGSDVGVTLTGDRSAAIDGADAVLIQLRVGGQAARLRDETFPLQCDCVGQETTGAGGLAKALRTVPVVLDIADETARRAAPRAHLIDFTNPVGINTRALLGAGHAALGLCNSAIGVQRWIAEERGSTPGGSRWIRSASITSAGSGPSGSTGRTSSRASSSATGSGSAAAAAWRASSSASSACCPPTTCTTTTSTTPRSGR</sequence>
<reference evidence="4" key="1">
    <citation type="journal article" date="2019" name="Int. J. Syst. Evol. Microbiol.">
        <title>The Global Catalogue of Microorganisms (GCM) 10K type strain sequencing project: providing services to taxonomists for standard genome sequencing and annotation.</title>
        <authorList>
            <consortium name="The Broad Institute Genomics Platform"/>
            <consortium name="The Broad Institute Genome Sequencing Center for Infectious Disease"/>
            <person name="Wu L."/>
            <person name="Ma J."/>
        </authorList>
    </citation>
    <scope>NUCLEOTIDE SEQUENCE [LARGE SCALE GENOMIC DNA]</scope>
    <source>
        <strain evidence="4">NBRC 108725</strain>
    </source>
</reference>
<organism evidence="3 4">
    <name type="scientific">Naasia aerilata</name>
    <dbReference type="NCBI Taxonomy" id="1162966"/>
    <lineage>
        <taxon>Bacteria</taxon>
        <taxon>Bacillati</taxon>
        <taxon>Actinomycetota</taxon>
        <taxon>Actinomycetes</taxon>
        <taxon>Micrococcales</taxon>
        <taxon>Microbacteriaceae</taxon>
        <taxon>Naasia</taxon>
    </lineage>
</organism>
<dbReference type="Proteomes" id="UP001321498">
    <property type="component" value="Chromosome"/>
</dbReference>
<keyword evidence="4" id="KW-1185">Reference proteome</keyword>